<name>I7ZFG6_9GAMM</name>
<sequence length="53" mass="5633">MGGNPAGAKPARGMKHTTKNPRRFAPAGVWLQQEAIPYGAPATTTCTTTRMSF</sequence>
<organism evidence="2 3">
    <name type="scientific">Hydrocarboniphaga effusa AP103</name>
    <dbReference type="NCBI Taxonomy" id="1172194"/>
    <lineage>
        <taxon>Bacteria</taxon>
        <taxon>Pseudomonadati</taxon>
        <taxon>Pseudomonadota</taxon>
        <taxon>Gammaproteobacteria</taxon>
        <taxon>Nevskiales</taxon>
        <taxon>Nevskiaceae</taxon>
        <taxon>Hydrocarboniphaga</taxon>
    </lineage>
</organism>
<feature type="compositionally biased region" description="Basic residues" evidence="1">
    <location>
        <begin position="12"/>
        <end position="21"/>
    </location>
</feature>
<dbReference type="Proteomes" id="UP000003704">
    <property type="component" value="Unassembled WGS sequence"/>
</dbReference>
<evidence type="ECO:0000256" key="1">
    <source>
        <dbReference type="SAM" id="MobiDB-lite"/>
    </source>
</evidence>
<protein>
    <submittedName>
        <fullName evidence="2">Uncharacterized protein</fullName>
    </submittedName>
</protein>
<evidence type="ECO:0000313" key="2">
    <source>
        <dbReference type="EMBL" id="EIT70644.1"/>
    </source>
</evidence>
<comment type="caution">
    <text evidence="2">The sequence shown here is derived from an EMBL/GenBank/DDBJ whole genome shotgun (WGS) entry which is preliminary data.</text>
</comment>
<reference evidence="2 3" key="1">
    <citation type="journal article" date="2012" name="J. Bacteriol.">
        <title>Genome Sequence of n-Alkane-Degrading Hydrocarboniphaga effusa Strain AP103T (ATCC BAA-332T).</title>
        <authorList>
            <person name="Chang H.K."/>
            <person name="Zylstra G.J."/>
            <person name="Chae J.C."/>
        </authorList>
    </citation>
    <scope>NUCLEOTIDE SEQUENCE [LARGE SCALE GENOMIC DNA]</scope>
    <source>
        <strain evidence="2 3">AP103</strain>
    </source>
</reference>
<accession>I7ZFG6</accession>
<dbReference type="AlphaFoldDB" id="I7ZFG6"/>
<evidence type="ECO:0000313" key="3">
    <source>
        <dbReference type="Proteomes" id="UP000003704"/>
    </source>
</evidence>
<gene>
    <name evidence="2" type="ORF">WQQ_07810</name>
</gene>
<keyword evidence="3" id="KW-1185">Reference proteome</keyword>
<dbReference type="EMBL" id="AKGD01000001">
    <property type="protein sequence ID" value="EIT70644.1"/>
    <property type="molecule type" value="Genomic_DNA"/>
</dbReference>
<proteinExistence type="predicted"/>
<feature type="region of interest" description="Disordered" evidence="1">
    <location>
        <begin position="1"/>
        <end position="21"/>
    </location>
</feature>
<dbReference type="STRING" id="1172194.WQQ_07810"/>